<feature type="transmembrane region" description="Helical" evidence="3">
    <location>
        <begin position="221"/>
        <end position="241"/>
    </location>
</feature>
<dbReference type="Gene3D" id="1.25.40.680">
    <property type="entry name" value="Type VII secretion system EssB, C-terminal-like domain"/>
    <property type="match status" value="1"/>
</dbReference>
<evidence type="ECO:0000256" key="2">
    <source>
        <dbReference type="SAM" id="MobiDB-lite"/>
    </source>
</evidence>
<dbReference type="Pfam" id="PF10140">
    <property type="entry name" value="YukC"/>
    <property type="match status" value="1"/>
</dbReference>
<keyword evidence="3" id="KW-1133">Transmembrane helix</keyword>
<dbReference type="InterPro" id="IPR042565">
    <property type="entry name" value="T7SS_EssB_C"/>
</dbReference>
<keyword evidence="3" id="KW-0472">Membrane</keyword>
<dbReference type="NCBIfam" id="TIGR03926">
    <property type="entry name" value="T7_EssB"/>
    <property type="match status" value="1"/>
</dbReference>
<proteinExistence type="inferred from homology"/>
<reference evidence="5" key="1">
    <citation type="submission" date="2016-10" db="EMBL/GenBank/DDBJ databases">
        <authorList>
            <person name="Varghese N."/>
            <person name="Submissions S."/>
        </authorList>
    </citation>
    <scope>NUCLEOTIDE SEQUENCE [LARGE SCALE GENOMIC DNA]</scope>
    <source>
        <strain evidence="5">DSM 21620</strain>
    </source>
</reference>
<protein>
    <submittedName>
        <fullName evidence="4">Type VII secretion protein EssB</fullName>
    </submittedName>
</protein>
<accession>A0A1G6PYI1</accession>
<evidence type="ECO:0000313" key="4">
    <source>
        <dbReference type="EMBL" id="SDC84435.1"/>
    </source>
</evidence>
<gene>
    <name evidence="4" type="ORF">SAMN05421663_104288</name>
</gene>
<dbReference type="STRING" id="361279.SAMN05421663_104288"/>
<keyword evidence="5" id="KW-1185">Reference proteome</keyword>
<sequence>MNERKIELDNATYTLQQDKQAIRITMPKSQTSVKDIRQLHLMHQPSDQFVPMEVQEEEDTLAFIYNTNPNHKKWSDVQKLRHDDKLRILSNIGKLERFLSSRITFFLHPDNLVFDENLMPQVIHRGVRDIVPPFDMQSETFLKQYKCMSIAMFSKKYSFDQLYHGSLENANESDFEKKIQKLESIEALRQFLQESYTKEQKKTDKTMSFLPTKRFRLYKRLSIILIILSVLLAAPLVYYALIKDPFQDKQLEAHGEFLANNYNDVISTLAEEDPEKLPSQTKYTLAYSYIQVEALSDEEKESIFKNVTLKSDQDYLLYWIYNGRGELDTSLEKAKYIDDPQLIIYGLIKKIEQVKNNPDLSGTDRDRQVEDLQNQLDKLLEEYNLDPLGEESDSEAAPDQEAATEEQQNAEDQNPDENKQEEEK</sequence>
<keyword evidence="3" id="KW-0812">Transmembrane</keyword>
<evidence type="ECO:0000256" key="3">
    <source>
        <dbReference type="SAM" id="Phobius"/>
    </source>
</evidence>
<dbReference type="Gene3D" id="1.10.510.10">
    <property type="entry name" value="Transferase(Phosphotransferase) domain 1"/>
    <property type="match status" value="1"/>
</dbReference>
<dbReference type="RefSeq" id="WP_093727066.1">
    <property type="nucleotide sequence ID" value="NZ_FMZB01000004.1"/>
</dbReference>
<name>A0A1G6PYI1_9BACI</name>
<organism evidence="4 5">
    <name type="scientific">Terribacillus halophilus</name>
    <dbReference type="NCBI Taxonomy" id="361279"/>
    <lineage>
        <taxon>Bacteria</taxon>
        <taxon>Bacillati</taxon>
        <taxon>Bacillota</taxon>
        <taxon>Bacilli</taxon>
        <taxon>Bacillales</taxon>
        <taxon>Bacillaceae</taxon>
        <taxon>Terribacillus</taxon>
    </lineage>
</organism>
<evidence type="ECO:0000256" key="1">
    <source>
        <dbReference type="ARBA" id="ARBA00010163"/>
    </source>
</evidence>
<dbReference type="Proteomes" id="UP000198666">
    <property type="component" value="Unassembled WGS sequence"/>
</dbReference>
<evidence type="ECO:0000313" key="5">
    <source>
        <dbReference type="Proteomes" id="UP000198666"/>
    </source>
</evidence>
<comment type="similarity">
    <text evidence="1">Belongs to the EssB family.</text>
</comment>
<dbReference type="EMBL" id="FMZB01000004">
    <property type="protein sequence ID" value="SDC84435.1"/>
    <property type="molecule type" value="Genomic_DNA"/>
</dbReference>
<dbReference type="OrthoDB" id="4975281at2"/>
<dbReference type="InterPro" id="IPR018778">
    <property type="entry name" value="T7SS_EssB"/>
</dbReference>
<dbReference type="AlphaFoldDB" id="A0A1G6PYI1"/>
<feature type="region of interest" description="Disordered" evidence="2">
    <location>
        <begin position="380"/>
        <end position="424"/>
    </location>
</feature>
<feature type="compositionally biased region" description="Acidic residues" evidence="2">
    <location>
        <begin position="388"/>
        <end position="404"/>
    </location>
</feature>